<dbReference type="SUPFAM" id="SSF53850">
    <property type="entry name" value="Periplasmic binding protein-like II"/>
    <property type="match status" value="1"/>
</dbReference>
<dbReference type="PANTHER" id="PTHR30290:SF9">
    <property type="entry name" value="OLIGOPEPTIDE-BINDING PROTEIN APPA"/>
    <property type="match status" value="1"/>
</dbReference>
<evidence type="ECO:0000256" key="3">
    <source>
        <dbReference type="ARBA" id="ARBA00022729"/>
    </source>
</evidence>
<organism evidence="6 7">
    <name type="scientific">Nonomuraea purpurea</name>
    <dbReference type="NCBI Taxonomy" id="1849276"/>
    <lineage>
        <taxon>Bacteria</taxon>
        <taxon>Bacillati</taxon>
        <taxon>Actinomycetota</taxon>
        <taxon>Actinomycetes</taxon>
        <taxon>Streptosporangiales</taxon>
        <taxon>Streptosporangiaceae</taxon>
        <taxon>Nonomuraea</taxon>
    </lineage>
</organism>
<accession>A0ABV8GQM0</accession>
<dbReference type="Proteomes" id="UP001595851">
    <property type="component" value="Unassembled WGS sequence"/>
</dbReference>
<evidence type="ECO:0000313" key="6">
    <source>
        <dbReference type="EMBL" id="MFC4015294.1"/>
    </source>
</evidence>
<dbReference type="PANTHER" id="PTHR30290">
    <property type="entry name" value="PERIPLASMIC BINDING COMPONENT OF ABC TRANSPORTER"/>
    <property type="match status" value="1"/>
</dbReference>
<name>A0ABV8GQM0_9ACTN</name>
<keyword evidence="2" id="KW-0813">Transport</keyword>
<evidence type="ECO:0000256" key="1">
    <source>
        <dbReference type="ARBA" id="ARBA00005695"/>
    </source>
</evidence>
<dbReference type="RefSeq" id="WP_379535108.1">
    <property type="nucleotide sequence ID" value="NZ_JBHSBI010000042.1"/>
</dbReference>
<evidence type="ECO:0000256" key="2">
    <source>
        <dbReference type="ARBA" id="ARBA00022448"/>
    </source>
</evidence>
<dbReference type="Gene3D" id="3.10.105.10">
    <property type="entry name" value="Dipeptide-binding Protein, Domain 3"/>
    <property type="match status" value="1"/>
</dbReference>
<dbReference type="EMBL" id="JBHSBI010000042">
    <property type="protein sequence ID" value="MFC4015294.1"/>
    <property type="molecule type" value="Genomic_DNA"/>
</dbReference>
<evidence type="ECO:0000256" key="4">
    <source>
        <dbReference type="SAM" id="SignalP"/>
    </source>
</evidence>
<keyword evidence="3 4" id="KW-0732">Signal</keyword>
<protein>
    <submittedName>
        <fullName evidence="6">ABC transporter substrate-binding protein</fullName>
    </submittedName>
</protein>
<proteinExistence type="inferred from homology"/>
<dbReference type="Gene3D" id="3.40.190.10">
    <property type="entry name" value="Periplasmic binding protein-like II"/>
    <property type="match status" value="1"/>
</dbReference>
<dbReference type="InterPro" id="IPR030678">
    <property type="entry name" value="Peptide/Ni-bd"/>
</dbReference>
<feature type="chain" id="PRO_5047263930" evidence="4">
    <location>
        <begin position="20"/>
        <end position="514"/>
    </location>
</feature>
<keyword evidence="7" id="KW-1185">Reference proteome</keyword>
<dbReference type="PIRSF" id="PIRSF002741">
    <property type="entry name" value="MppA"/>
    <property type="match status" value="1"/>
</dbReference>
<gene>
    <name evidence="6" type="ORF">ACFOY2_49340</name>
</gene>
<dbReference type="Pfam" id="PF00496">
    <property type="entry name" value="SBP_bac_5"/>
    <property type="match status" value="1"/>
</dbReference>
<dbReference type="InterPro" id="IPR039424">
    <property type="entry name" value="SBP_5"/>
</dbReference>
<reference evidence="7" key="1">
    <citation type="journal article" date="2019" name="Int. J. Syst. Evol. Microbiol.">
        <title>The Global Catalogue of Microorganisms (GCM) 10K type strain sequencing project: providing services to taxonomists for standard genome sequencing and annotation.</title>
        <authorList>
            <consortium name="The Broad Institute Genomics Platform"/>
            <consortium name="The Broad Institute Genome Sequencing Center for Infectious Disease"/>
            <person name="Wu L."/>
            <person name="Ma J."/>
        </authorList>
    </citation>
    <scope>NUCLEOTIDE SEQUENCE [LARGE SCALE GENOMIC DNA]</scope>
    <source>
        <strain evidence="7">TBRC 1276</strain>
    </source>
</reference>
<comment type="caution">
    <text evidence="6">The sequence shown here is derived from an EMBL/GenBank/DDBJ whole genome shotgun (WGS) entry which is preliminary data.</text>
</comment>
<evidence type="ECO:0000313" key="7">
    <source>
        <dbReference type="Proteomes" id="UP001595851"/>
    </source>
</evidence>
<feature type="signal peptide" evidence="4">
    <location>
        <begin position="1"/>
        <end position="19"/>
    </location>
</feature>
<evidence type="ECO:0000259" key="5">
    <source>
        <dbReference type="Pfam" id="PF00496"/>
    </source>
</evidence>
<comment type="similarity">
    <text evidence="1">Belongs to the bacterial solute-binding protein 5 family.</text>
</comment>
<dbReference type="InterPro" id="IPR000914">
    <property type="entry name" value="SBP_5_dom"/>
</dbReference>
<feature type="domain" description="Solute-binding protein family 5" evidence="5">
    <location>
        <begin position="72"/>
        <end position="435"/>
    </location>
</feature>
<sequence length="514" mass="55222">MASFVMVSALLLTACSWEAQSPAGVESGAGSKLTIATTYTIDDLDPVTSGYWGVEFGYVELLMRASADGVPTPWVLSKLDAVDDRTWRLTVNKGVTFVNGKPFDAKALAATLAWSAENQSGFSGAANFASAEVTGPLEVTLKTTAPTPTMPNLLADEANVLVMDVEAYKEYKASGKKAEALLDTGLYTGPYKVTSLDVQGAKLTPVDDYWQGEPALDALDVRFVSEATSRAQAVQAGEVDLALYMPVSTARTLQGRSDAYFLQGEPSGLVFGLISRMASPLMQDEAVRRAIYTATDYRAIADDVLQGHAGYAKAVFPPTYPYTLETQVTDLKQAASGLDAAGWAVGDDGIREKDGQRLAIRVLCTPALSDGITIAEAMQSQLEEVGIEVKVVQVDDHGAARKGKDWEVSLSSSLLSFGGSPDQAMSELLASDGTNNYAKIADPKLDSLIAELGKTVDERRRTEILKQIQTLIWDRGYYAVAAQRLLTVVVGPKWKGYRVPVPNLWVDYKTAPTT</sequence>